<comment type="caution">
    <text evidence="1">The sequence shown here is derived from an EMBL/GenBank/DDBJ whole genome shotgun (WGS) entry which is preliminary data.</text>
</comment>
<evidence type="ECO:0000313" key="2">
    <source>
        <dbReference type="Proteomes" id="UP001610563"/>
    </source>
</evidence>
<sequence length="210" mass="24246">MPMPQATKPITPSTCSICLGIGRRREKITPYSVKSDHGPISHKITVPAHYMLIIEADEPQSEEENWVHYYHTRVDHEGVTYSLTSSDVADEYNRRLWLTSKERVARIPFDKKELVERLARAVAPQRCQWYVIALLESIENEGLLPGETASGLRYSVEMSAGQQFLFRYDDGVPVDLRVRANIVREAFERFWRGAQEEGLTCTEYDTCWYD</sequence>
<name>A0ABR4FQR5_9EURO</name>
<dbReference type="Proteomes" id="UP001610563">
    <property type="component" value="Unassembled WGS sequence"/>
</dbReference>
<keyword evidence="2" id="KW-1185">Reference proteome</keyword>
<reference evidence="1 2" key="1">
    <citation type="submission" date="2024-07" db="EMBL/GenBank/DDBJ databases">
        <title>Section-level genome sequencing and comparative genomics of Aspergillus sections Usti and Cavernicolus.</title>
        <authorList>
            <consortium name="Lawrence Berkeley National Laboratory"/>
            <person name="Nybo J.L."/>
            <person name="Vesth T.C."/>
            <person name="Theobald S."/>
            <person name="Frisvad J.C."/>
            <person name="Larsen T.O."/>
            <person name="Kjaerboelling I."/>
            <person name="Rothschild-Mancinelli K."/>
            <person name="Lyhne E.K."/>
            <person name="Kogle M.E."/>
            <person name="Barry K."/>
            <person name="Clum A."/>
            <person name="Na H."/>
            <person name="Ledsgaard L."/>
            <person name="Lin J."/>
            <person name="Lipzen A."/>
            <person name="Kuo A."/>
            <person name="Riley R."/>
            <person name="Mondo S."/>
            <person name="Labutti K."/>
            <person name="Haridas S."/>
            <person name="Pangalinan J."/>
            <person name="Salamov A.A."/>
            <person name="Simmons B.A."/>
            <person name="Magnuson J.K."/>
            <person name="Chen J."/>
            <person name="Drula E."/>
            <person name="Henrissat B."/>
            <person name="Wiebenga A."/>
            <person name="Lubbers R.J."/>
            <person name="Gomes A.C."/>
            <person name="Makela M.R."/>
            <person name="Stajich J."/>
            <person name="Grigoriev I.V."/>
            <person name="Mortensen U.H."/>
            <person name="De Vries R.P."/>
            <person name="Baker S.E."/>
            <person name="Andersen M.R."/>
        </authorList>
    </citation>
    <scope>NUCLEOTIDE SEQUENCE [LARGE SCALE GENOMIC DNA]</scope>
    <source>
        <strain evidence="1 2">CBS 209.92</strain>
    </source>
</reference>
<organism evidence="1 2">
    <name type="scientific">Aspergillus keveii</name>
    <dbReference type="NCBI Taxonomy" id="714993"/>
    <lineage>
        <taxon>Eukaryota</taxon>
        <taxon>Fungi</taxon>
        <taxon>Dikarya</taxon>
        <taxon>Ascomycota</taxon>
        <taxon>Pezizomycotina</taxon>
        <taxon>Eurotiomycetes</taxon>
        <taxon>Eurotiomycetidae</taxon>
        <taxon>Eurotiales</taxon>
        <taxon>Aspergillaceae</taxon>
        <taxon>Aspergillus</taxon>
        <taxon>Aspergillus subgen. Nidulantes</taxon>
    </lineage>
</organism>
<protein>
    <submittedName>
        <fullName evidence="1">Uncharacterized protein</fullName>
    </submittedName>
</protein>
<dbReference type="EMBL" id="JBFTWV010000140">
    <property type="protein sequence ID" value="KAL2785581.1"/>
    <property type="molecule type" value="Genomic_DNA"/>
</dbReference>
<accession>A0ABR4FQR5</accession>
<gene>
    <name evidence="1" type="ORF">BJX66DRAFT_342951</name>
</gene>
<evidence type="ECO:0000313" key="1">
    <source>
        <dbReference type="EMBL" id="KAL2785581.1"/>
    </source>
</evidence>
<proteinExistence type="predicted"/>